<accession>A0A6N1VHV4</accession>
<keyword evidence="7" id="KW-1185">Reference proteome</keyword>
<proteinExistence type="predicted"/>
<evidence type="ECO:0000259" key="4">
    <source>
        <dbReference type="PROSITE" id="PS50042"/>
    </source>
</evidence>
<dbReference type="InterPro" id="IPR018490">
    <property type="entry name" value="cNMP-bd_dom_sf"/>
</dbReference>
<dbReference type="InterPro" id="IPR000595">
    <property type="entry name" value="cNMP-bd_dom"/>
</dbReference>
<feature type="domain" description="HTH crp-type" evidence="5">
    <location>
        <begin position="126"/>
        <end position="190"/>
    </location>
</feature>
<dbReference type="PROSITE" id="PS51063">
    <property type="entry name" value="HTH_CRP_2"/>
    <property type="match status" value="1"/>
</dbReference>
<dbReference type="InterPro" id="IPR036388">
    <property type="entry name" value="WH-like_DNA-bd_sf"/>
</dbReference>
<sequence length="201" mass="21891">MALEPLKPQLIREGTVLFRPGDMPAGFVLTVSGRVNVYLNSRTGRELLLYSIEPGETCVQTTLGMLGAQPYSGEAIAETDVVAVTVPPAIFDRLLTGSETFRRFVFRAFADRLGEMTHLLEMVAFVKVERRLAQWLLAQAGEDGAVRATHAEIASAIGSAREVVSRRLEALAGRGIVRLERGVVRIESARGLRQIAGEEAT</sequence>
<dbReference type="PANTHER" id="PTHR24567:SF26">
    <property type="entry name" value="REGULATORY PROTEIN YEIL"/>
    <property type="match status" value="1"/>
</dbReference>
<reference evidence="6 7" key="1">
    <citation type="submission" date="2020-06" db="EMBL/GenBank/DDBJ databases">
        <title>Oricola thermophila sp. nov. isolated from a tidal sediments.</title>
        <authorList>
            <person name="Kwon K.K."/>
            <person name="Yang S.-H."/>
            <person name="Park M.-J."/>
        </authorList>
    </citation>
    <scope>NUCLEOTIDE SEQUENCE [LARGE SCALE GENOMIC DNA]</scope>
    <source>
        <strain evidence="6 7">MEBiC13590</strain>
    </source>
</reference>
<dbReference type="Pfam" id="PF13545">
    <property type="entry name" value="HTH_Crp_2"/>
    <property type="match status" value="1"/>
</dbReference>
<keyword evidence="2" id="KW-0238">DNA-binding</keyword>
<organism evidence="6 7">
    <name type="scientific">Oricola thermophila</name>
    <dbReference type="NCBI Taxonomy" id="2742145"/>
    <lineage>
        <taxon>Bacteria</taxon>
        <taxon>Pseudomonadati</taxon>
        <taxon>Pseudomonadota</taxon>
        <taxon>Alphaproteobacteria</taxon>
        <taxon>Hyphomicrobiales</taxon>
        <taxon>Ahrensiaceae</taxon>
        <taxon>Oricola</taxon>
    </lineage>
</organism>
<dbReference type="SUPFAM" id="SSF46785">
    <property type="entry name" value="Winged helix' DNA-binding domain"/>
    <property type="match status" value="1"/>
</dbReference>
<dbReference type="KEGG" id="orm:HTY61_00800"/>
<evidence type="ECO:0000313" key="6">
    <source>
        <dbReference type="EMBL" id="QKV20470.1"/>
    </source>
</evidence>
<dbReference type="Proteomes" id="UP000509367">
    <property type="component" value="Chromosome"/>
</dbReference>
<feature type="domain" description="Cyclic nucleotide-binding" evidence="4">
    <location>
        <begin position="1"/>
        <end position="112"/>
    </location>
</feature>
<dbReference type="GO" id="GO:0003700">
    <property type="term" value="F:DNA-binding transcription factor activity"/>
    <property type="evidence" value="ECO:0007669"/>
    <property type="project" value="TreeGrafter"/>
</dbReference>
<dbReference type="InterPro" id="IPR036390">
    <property type="entry name" value="WH_DNA-bd_sf"/>
</dbReference>
<dbReference type="SUPFAM" id="SSF51206">
    <property type="entry name" value="cAMP-binding domain-like"/>
    <property type="match status" value="1"/>
</dbReference>
<dbReference type="InterPro" id="IPR014710">
    <property type="entry name" value="RmlC-like_jellyroll"/>
</dbReference>
<dbReference type="PANTHER" id="PTHR24567">
    <property type="entry name" value="CRP FAMILY TRANSCRIPTIONAL REGULATORY PROTEIN"/>
    <property type="match status" value="1"/>
</dbReference>
<keyword evidence="1" id="KW-0805">Transcription regulation</keyword>
<evidence type="ECO:0000256" key="1">
    <source>
        <dbReference type="ARBA" id="ARBA00023015"/>
    </source>
</evidence>
<evidence type="ECO:0000256" key="2">
    <source>
        <dbReference type="ARBA" id="ARBA00023125"/>
    </source>
</evidence>
<dbReference type="GO" id="GO:0003677">
    <property type="term" value="F:DNA binding"/>
    <property type="evidence" value="ECO:0007669"/>
    <property type="project" value="UniProtKB-KW"/>
</dbReference>
<dbReference type="CDD" id="cd00038">
    <property type="entry name" value="CAP_ED"/>
    <property type="match status" value="1"/>
</dbReference>
<dbReference type="InterPro" id="IPR012318">
    <property type="entry name" value="HTH_CRP"/>
</dbReference>
<evidence type="ECO:0000256" key="3">
    <source>
        <dbReference type="ARBA" id="ARBA00023163"/>
    </source>
</evidence>
<dbReference type="Gene3D" id="2.60.120.10">
    <property type="entry name" value="Jelly Rolls"/>
    <property type="match status" value="1"/>
</dbReference>
<dbReference type="Gene3D" id="1.10.10.10">
    <property type="entry name" value="Winged helix-like DNA-binding domain superfamily/Winged helix DNA-binding domain"/>
    <property type="match status" value="1"/>
</dbReference>
<name>A0A6N1VHV4_9HYPH</name>
<keyword evidence="3" id="KW-0804">Transcription</keyword>
<dbReference type="EMBL" id="CP054836">
    <property type="protein sequence ID" value="QKV20470.1"/>
    <property type="molecule type" value="Genomic_DNA"/>
</dbReference>
<protein>
    <submittedName>
        <fullName evidence="6">Crp/Fnr family transcriptional regulator</fullName>
    </submittedName>
</protein>
<gene>
    <name evidence="6" type="ORF">HTY61_00800</name>
</gene>
<dbReference type="GO" id="GO:0005829">
    <property type="term" value="C:cytosol"/>
    <property type="evidence" value="ECO:0007669"/>
    <property type="project" value="TreeGrafter"/>
</dbReference>
<dbReference type="PROSITE" id="PS50042">
    <property type="entry name" value="CNMP_BINDING_3"/>
    <property type="match status" value="1"/>
</dbReference>
<dbReference type="Pfam" id="PF00027">
    <property type="entry name" value="cNMP_binding"/>
    <property type="match status" value="1"/>
</dbReference>
<evidence type="ECO:0000259" key="5">
    <source>
        <dbReference type="PROSITE" id="PS51063"/>
    </source>
</evidence>
<evidence type="ECO:0000313" key="7">
    <source>
        <dbReference type="Proteomes" id="UP000509367"/>
    </source>
</evidence>
<dbReference type="AlphaFoldDB" id="A0A6N1VHV4"/>
<dbReference type="InterPro" id="IPR050397">
    <property type="entry name" value="Env_Response_Regulators"/>
</dbReference>